<dbReference type="EMBL" id="AZHW01000880">
    <property type="protein sequence ID" value="ETW95718.1"/>
    <property type="molecule type" value="Genomic_DNA"/>
</dbReference>
<name>W4LC94_ENTF1</name>
<dbReference type="InterPro" id="IPR000917">
    <property type="entry name" value="Sulfatase_N"/>
</dbReference>
<evidence type="ECO:0000313" key="3">
    <source>
        <dbReference type="EMBL" id="ETW95718.1"/>
    </source>
</evidence>
<comment type="similarity">
    <text evidence="1">Belongs to the sulfatase family.</text>
</comment>
<dbReference type="InterPro" id="IPR050738">
    <property type="entry name" value="Sulfatase"/>
</dbReference>
<gene>
    <name evidence="3" type="ORF">ETSY1_29480</name>
</gene>
<dbReference type="AlphaFoldDB" id="W4LC94"/>
<dbReference type="InterPro" id="IPR017850">
    <property type="entry name" value="Alkaline_phosphatase_core_sf"/>
</dbReference>
<dbReference type="Gene3D" id="3.40.720.10">
    <property type="entry name" value="Alkaline Phosphatase, subunit A"/>
    <property type="match status" value="1"/>
</dbReference>
<keyword evidence="4" id="KW-1185">Reference proteome</keyword>
<sequence>MAPISKPRHIVLLVADSLRYDACYDRHDARLPFASTHGLRFHQARSAGCWTLPATAALFTGLMPHEHWATCQSRGLRQDVPTLAERMKLLGYHPYMVSANVVTTDIFGLNRGFERMECAWRSLPTPKRLRTLLVLAGKPRLRRKLCSFDFILGRIGDDLDAAKVWLQSSIDVVFSRTLALLDDAHRQGKQTFCFLNLMETHFPYHIANTFTTSIATLLGKLRELYSLFHLVNQTWLIHNKEYISPEMLLHLRQRQQKAWAYIAGRVDAFIQELRERYQALVVFTSDHGDNFGEQGWQYHFSNVNDAGTRVPLLWLWHDRDESGDIETPVSARDLYGSLLQAAGDSDTSLFSITNSPERSMTMMQSYWYNNRGRTQPRFQYNQFAFIAGSQRYLHRRDRWYSAPITRWDEPEVTFEALDAAVNPLQERLDTPERLAYIRRTFDAYHAFSATL</sequence>
<protein>
    <recommendedName>
        <fullName evidence="2">Sulfatase N-terminal domain-containing protein</fullName>
    </recommendedName>
</protein>
<evidence type="ECO:0000256" key="1">
    <source>
        <dbReference type="ARBA" id="ARBA00008779"/>
    </source>
</evidence>
<evidence type="ECO:0000259" key="2">
    <source>
        <dbReference type="Pfam" id="PF00884"/>
    </source>
</evidence>
<reference evidence="3 4" key="1">
    <citation type="journal article" date="2014" name="Nature">
        <title>An environmental bacterial taxon with a large and distinct metabolic repertoire.</title>
        <authorList>
            <person name="Wilson M.C."/>
            <person name="Mori T."/>
            <person name="Ruckert C."/>
            <person name="Uria A.R."/>
            <person name="Helf M.J."/>
            <person name="Takada K."/>
            <person name="Gernert C."/>
            <person name="Steffens U.A."/>
            <person name="Heycke N."/>
            <person name="Schmitt S."/>
            <person name="Rinke C."/>
            <person name="Helfrich E.J."/>
            <person name="Brachmann A.O."/>
            <person name="Gurgui C."/>
            <person name="Wakimoto T."/>
            <person name="Kracht M."/>
            <person name="Crusemann M."/>
            <person name="Hentschel U."/>
            <person name="Abe I."/>
            <person name="Matsunaga S."/>
            <person name="Kalinowski J."/>
            <person name="Takeyama H."/>
            <person name="Piel J."/>
        </authorList>
    </citation>
    <scope>NUCLEOTIDE SEQUENCE [LARGE SCALE GENOMIC DNA]</scope>
    <source>
        <strain evidence="4">TSY1</strain>
    </source>
</reference>
<proteinExistence type="inferred from homology"/>
<dbReference type="Pfam" id="PF00884">
    <property type="entry name" value="Sulfatase"/>
    <property type="match status" value="1"/>
</dbReference>
<comment type="caution">
    <text evidence="3">The sequence shown here is derived from an EMBL/GenBank/DDBJ whole genome shotgun (WGS) entry which is preliminary data.</text>
</comment>
<accession>W4LC94</accession>
<feature type="domain" description="Sulfatase N-terminal" evidence="2">
    <location>
        <begin position="9"/>
        <end position="343"/>
    </location>
</feature>
<evidence type="ECO:0000313" key="4">
    <source>
        <dbReference type="Proteomes" id="UP000019141"/>
    </source>
</evidence>
<dbReference type="HOGENOM" id="CLU_006332_14_1_7"/>
<dbReference type="PANTHER" id="PTHR42693:SF33">
    <property type="entry name" value="ARYLSULFATASE"/>
    <property type="match status" value="1"/>
</dbReference>
<dbReference type="SUPFAM" id="SSF53649">
    <property type="entry name" value="Alkaline phosphatase-like"/>
    <property type="match status" value="1"/>
</dbReference>
<dbReference type="GO" id="GO:0004065">
    <property type="term" value="F:arylsulfatase activity"/>
    <property type="evidence" value="ECO:0007669"/>
    <property type="project" value="TreeGrafter"/>
</dbReference>
<organism evidence="3 4">
    <name type="scientific">Entotheonella factor</name>
    <dbReference type="NCBI Taxonomy" id="1429438"/>
    <lineage>
        <taxon>Bacteria</taxon>
        <taxon>Pseudomonadati</taxon>
        <taxon>Nitrospinota/Tectimicrobiota group</taxon>
        <taxon>Candidatus Tectimicrobiota</taxon>
        <taxon>Candidatus Entotheonellia</taxon>
        <taxon>Candidatus Entotheonellales</taxon>
        <taxon>Candidatus Entotheonellaceae</taxon>
        <taxon>Candidatus Entotheonella</taxon>
    </lineage>
</organism>
<dbReference type="PANTHER" id="PTHR42693">
    <property type="entry name" value="ARYLSULFATASE FAMILY MEMBER"/>
    <property type="match status" value="1"/>
</dbReference>
<dbReference type="Proteomes" id="UP000019141">
    <property type="component" value="Unassembled WGS sequence"/>
</dbReference>